<name>A0AAN9Y8I9_9HEMI</name>
<comment type="caution">
    <text evidence="24">The sequence shown here is derived from an EMBL/GenBank/DDBJ whole genome shotgun (WGS) entry which is preliminary data.</text>
</comment>
<evidence type="ECO:0000256" key="3">
    <source>
        <dbReference type="ARBA" id="ARBA00010136"/>
    </source>
</evidence>
<feature type="domain" description="ERAP1-like C-terminal" evidence="22">
    <location>
        <begin position="533"/>
        <end position="847"/>
    </location>
</feature>
<evidence type="ECO:0000256" key="1">
    <source>
        <dbReference type="ARBA" id="ARBA00004496"/>
    </source>
</evidence>
<comment type="catalytic activity">
    <reaction evidence="13">
        <text>Release of an N-terminal amino acid, preferentially alanine, from a wide range of peptides, amides and arylamides.</text>
        <dbReference type="EC" id="3.4.11.14"/>
    </reaction>
</comment>
<evidence type="ECO:0000256" key="17">
    <source>
        <dbReference type="PIRSR" id="PIRSR634016-1"/>
    </source>
</evidence>
<keyword evidence="11" id="KW-0482">Metalloprotease</keyword>
<feature type="domain" description="Aminopeptidase N-like N-terminal" evidence="23">
    <location>
        <begin position="16"/>
        <end position="200"/>
    </location>
</feature>
<feature type="binding site" evidence="18">
    <location>
        <position position="330"/>
    </location>
    <ligand>
        <name>Zn(2+)</name>
        <dbReference type="ChEBI" id="CHEBI:29105"/>
        <note>catalytic</note>
    </ligand>
</feature>
<accession>A0AAN9Y8I9</accession>
<evidence type="ECO:0000256" key="11">
    <source>
        <dbReference type="ARBA" id="ARBA00023049"/>
    </source>
</evidence>
<gene>
    <name evidence="24" type="ORF">V9T40_008871</name>
</gene>
<dbReference type="FunFam" id="1.10.390.10:FF:000001">
    <property type="entry name" value="Aminopeptidase"/>
    <property type="match status" value="1"/>
</dbReference>
<dbReference type="PRINTS" id="PR00756">
    <property type="entry name" value="ALADIPTASE"/>
</dbReference>
<dbReference type="SUPFAM" id="SSF63737">
    <property type="entry name" value="Leukotriene A4 hydrolase N-terminal domain"/>
    <property type="match status" value="1"/>
</dbReference>
<keyword evidence="25" id="KW-1185">Reference proteome</keyword>
<keyword evidence="12" id="KW-0449">Lipoprotein</keyword>
<comment type="similarity">
    <text evidence="3">Belongs to the peptidase M1 family.</text>
</comment>
<dbReference type="GO" id="GO:0006508">
    <property type="term" value="P:proteolysis"/>
    <property type="evidence" value="ECO:0007669"/>
    <property type="project" value="UniProtKB-KW"/>
</dbReference>
<evidence type="ECO:0000256" key="5">
    <source>
        <dbReference type="ARBA" id="ARBA00022490"/>
    </source>
</evidence>
<evidence type="ECO:0000259" key="23">
    <source>
        <dbReference type="Pfam" id="PF17900"/>
    </source>
</evidence>
<dbReference type="PANTHER" id="PTHR11533:SF174">
    <property type="entry name" value="PUROMYCIN-SENSITIVE AMINOPEPTIDASE-RELATED"/>
    <property type="match status" value="1"/>
</dbReference>
<keyword evidence="20" id="KW-1133">Transmembrane helix</keyword>
<dbReference type="GO" id="GO:0042277">
    <property type="term" value="F:peptide binding"/>
    <property type="evidence" value="ECO:0007669"/>
    <property type="project" value="TreeGrafter"/>
</dbReference>
<feature type="active site" description="Proton acceptor" evidence="17">
    <location>
        <position position="308"/>
    </location>
</feature>
<evidence type="ECO:0000256" key="19">
    <source>
        <dbReference type="PIRSR" id="PIRSR634016-4"/>
    </source>
</evidence>
<feature type="site" description="Transition state stabilizer" evidence="19">
    <location>
        <position position="393"/>
    </location>
</feature>
<dbReference type="GO" id="GO:0005615">
    <property type="term" value="C:extracellular space"/>
    <property type="evidence" value="ECO:0007669"/>
    <property type="project" value="TreeGrafter"/>
</dbReference>
<dbReference type="FunFam" id="2.60.40.1910:FF:000002">
    <property type="entry name" value="Aminopeptidase"/>
    <property type="match status" value="1"/>
</dbReference>
<sequence>MADEKKFERLPTNVRPEIYDLYLTPNLDSFKFEGRVTILLKISESTNRIILNCLDLNIQFLQVKLLPVEKLLIPEYYLSVQDETLTLELQEMMPTGNAELTIHFSGELNDRMKGFYRSKYIQSDGENEKFFAVTMFAATDARRCFPCWDEPAIKARFDISLAVERDKVALSNMPVETNIQIGDGLKVIKFCRTPVMSTYLVAFLVGDFEYVEDTSSDGILVRIYTPSGKKEQGRFALFVASKVLPFYREYFQVAYPLPKMDLVAVSEMSAGAMENWGLVTYREKFLLVDEANSAAITKQHVAIIVGHELAHQWFGNLVTMEWWTHLWLNEGYASFVEFLCVAYLFPEYDIWTQFVTDMHCRALELDALKNSHPIEIPIRHPAEVEEIFDDISYKKGASIIRMLYTYIGDDDFKNGMNLYLTRHQYSNASTEDLWAALEETSLKPIKTIMPSWTKQMGFPLITIESSVQENNNRILLLSQQKFCASTNQIDDECLWMVPLLFSRKSKPSEVCHSIILSSKKTKVTVPDIGPDEWIKLNPNTVGFYRSKYPAEMLAEFMPSIENKTLPPLDRLGLADDLFALIRAGQASTIAGLDLILAMKEEDNYTVWSNIAGYLNKIHNLLCETNFHHLFRIFGLEIMKPIYNKLGCENKSDENHLTSLLRSLVLSQLVKFQDIGFASIAWEKFEKHCQGTCIIPADLRGVVYKAVMSKDGKRAFPALLNLYRATDMLEERDRILQSFSAVTDFTLVDDILNFSQSDEVSSSYAVVVIISVASSRVGRDKSWEFVKKNYDSFREKYSGGFLLWRLIKFTTENYASEQEAKDIESFFADKCTSGIERTIQQSLETVRNNAAWLLRDRDSLKSYLENFSIIMSHATKKWEVFPGRNKFCWDGKIIMGPDVTVFYINVFLIVGTTLLFVINNVPDLTKDVSPFIPVVTVILFIFVMSTLLKTSFTDPGIIPRATADEAMYIEKQIKITACGDVSAERPPPRTKEVFIHGQSIKLKYCFTCKIFRPPRASHCSLCDNCVVSLKEKQLVDVVGRSPASVIVLLITFFSCWSVFGLAGFHTYLAASNQTTNEDIKGAFSNKRGGTNRNPYTSGNGCLNCCYVLCGPFSPSLIDRQGFISPELTEKKVIAERQLSKIGTPVFASNISNVHYPLNGLKAYPSINQTHKLQSAVITAHQQQLNLHPLGRQNFVQKSSPLSEGLYCDIRRYNVSYSSSSSLAGHTALTPRNRIITSRHSFGRNTVPYLKNAATQHRFSLPVKLRYSDYTFDVPDQNITAFQDGVKCVTFNSVSLLRTTVVPIHVPSSDRSVHISKTVPGDLI</sequence>
<protein>
    <recommendedName>
        <fullName evidence="15">Puromycin-sensitive aminopeptidase</fullName>
        <ecNumber evidence="14">3.4.11.14</ecNumber>
    </recommendedName>
    <alternativeName>
        <fullName evidence="16">Cytosol alanyl aminopeptidase</fullName>
    </alternativeName>
</protein>
<keyword evidence="9" id="KW-0378">Hydrolase</keyword>
<dbReference type="CDD" id="cd09601">
    <property type="entry name" value="M1_APN-Q_like"/>
    <property type="match status" value="1"/>
</dbReference>
<evidence type="ECO:0000313" key="25">
    <source>
        <dbReference type="Proteomes" id="UP001367676"/>
    </source>
</evidence>
<keyword evidence="5" id="KW-0963">Cytoplasm</keyword>
<dbReference type="Pfam" id="PF17900">
    <property type="entry name" value="Peptidase_M1_N"/>
    <property type="match status" value="1"/>
</dbReference>
<dbReference type="InterPro" id="IPR001930">
    <property type="entry name" value="Peptidase_M1"/>
</dbReference>
<dbReference type="EC" id="3.4.11.14" evidence="14"/>
<keyword evidence="4" id="KW-0031">Aminopeptidase</keyword>
<dbReference type="Proteomes" id="UP001367676">
    <property type="component" value="Unassembled WGS sequence"/>
</dbReference>
<dbReference type="GO" id="GO:0098552">
    <property type="term" value="C:side of membrane"/>
    <property type="evidence" value="ECO:0007669"/>
    <property type="project" value="UniProtKB-KW"/>
</dbReference>
<evidence type="ECO:0000256" key="18">
    <source>
        <dbReference type="PIRSR" id="PIRSR634016-3"/>
    </source>
</evidence>
<dbReference type="InterPro" id="IPR042097">
    <property type="entry name" value="Aminopeptidase_N-like_N_sf"/>
</dbReference>
<dbReference type="InterPro" id="IPR045357">
    <property type="entry name" value="Aminopeptidase_N-like_N"/>
</dbReference>
<keyword evidence="10 18" id="KW-0862">Zinc</keyword>
<dbReference type="FunFam" id="1.25.50.20:FF:000002">
    <property type="entry name" value="Aminopeptidase"/>
    <property type="match status" value="1"/>
</dbReference>
<evidence type="ECO:0000256" key="12">
    <source>
        <dbReference type="ARBA" id="ARBA00023288"/>
    </source>
</evidence>
<organism evidence="24 25">
    <name type="scientific">Parthenolecanium corni</name>
    <dbReference type="NCBI Taxonomy" id="536013"/>
    <lineage>
        <taxon>Eukaryota</taxon>
        <taxon>Metazoa</taxon>
        <taxon>Ecdysozoa</taxon>
        <taxon>Arthropoda</taxon>
        <taxon>Hexapoda</taxon>
        <taxon>Insecta</taxon>
        <taxon>Pterygota</taxon>
        <taxon>Neoptera</taxon>
        <taxon>Paraneoptera</taxon>
        <taxon>Hemiptera</taxon>
        <taxon>Sternorrhyncha</taxon>
        <taxon>Coccoidea</taxon>
        <taxon>Coccidae</taxon>
        <taxon>Parthenolecanium</taxon>
    </lineage>
</organism>
<dbReference type="Pfam" id="PF11838">
    <property type="entry name" value="ERAP1_C"/>
    <property type="match status" value="1"/>
</dbReference>
<feature type="transmembrane region" description="Helical" evidence="20">
    <location>
        <begin position="1044"/>
        <end position="1067"/>
    </location>
</feature>
<evidence type="ECO:0000256" key="2">
    <source>
        <dbReference type="ARBA" id="ARBA00004609"/>
    </source>
</evidence>
<dbReference type="InterPro" id="IPR024571">
    <property type="entry name" value="ERAP1-like_C_dom"/>
</dbReference>
<dbReference type="InterPro" id="IPR014782">
    <property type="entry name" value="Peptidase_M1_dom"/>
</dbReference>
<dbReference type="GO" id="GO:0005886">
    <property type="term" value="C:plasma membrane"/>
    <property type="evidence" value="ECO:0007669"/>
    <property type="project" value="UniProtKB-SubCell"/>
</dbReference>
<dbReference type="Pfam" id="PF01433">
    <property type="entry name" value="Peptidase_M1"/>
    <property type="match status" value="1"/>
</dbReference>
<feature type="transmembrane region" description="Helical" evidence="20">
    <location>
        <begin position="898"/>
        <end position="917"/>
    </location>
</feature>
<evidence type="ECO:0000256" key="8">
    <source>
        <dbReference type="ARBA" id="ARBA00022723"/>
    </source>
</evidence>
<evidence type="ECO:0000256" key="13">
    <source>
        <dbReference type="ARBA" id="ARBA00052895"/>
    </source>
</evidence>
<evidence type="ECO:0000259" key="22">
    <source>
        <dbReference type="Pfam" id="PF11838"/>
    </source>
</evidence>
<dbReference type="SUPFAM" id="SSF55486">
    <property type="entry name" value="Metalloproteases ('zincins'), catalytic domain"/>
    <property type="match status" value="1"/>
</dbReference>
<dbReference type="GO" id="GO:0016285">
    <property type="term" value="F:alanyl aminopeptidase activity"/>
    <property type="evidence" value="ECO:0007669"/>
    <property type="project" value="UniProtKB-EC"/>
</dbReference>
<keyword evidence="7" id="KW-0645">Protease</keyword>
<evidence type="ECO:0000256" key="20">
    <source>
        <dbReference type="SAM" id="Phobius"/>
    </source>
</evidence>
<evidence type="ECO:0000256" key="16">
    <source>
        <dbReference type="ARBA" id="ARBA00081993"/>
    </source>
</evidence>
<evidence type="ECO:0000256" key="7">
    <source>
        <dbReference type="ARBA" id="ARBA00022670"/>
    </source>
</evidence>
<keyword evidence="20" id="KW-0812">Transmembrane</keyword>
<feature type="binding site" evidence="18">
    <location>
        <position position="307"/>
    </location>
    <ligand>
        <name>Zn(2+)</name>
        <dbReference type="ChEBI" id="CHEBI:29105"/>
        <note>catalytic</note>
    </ligand>
</feature>
<keyword evidence="6" id="KW-0325">Glycoprotein</keyword>
<dbReference type="PANTHER" id="PTHR11533">
    <property type="entry name" value="PROTEASE M1 ZINC METALLOPROTEASE"/>
    <property type="match status" value="1"/>
</dbReference>
<dbReference type="Gene3D" id="1.10.390.10">
    <property type="entry name" value="Neutral Protease Domain 2"/>
    <property type="match status" value="1"/>
</dbReference>
<feature type="binding site" evidence="18">
    <location>
        <position position="311"/>
    </location>
    <ligand>
        <name>Zn(2+)</name>
        <dbReference type="ChEBI" id="CHEBI:29105"/>
        <note>catalytic</note>
    </ligand>
</feature>
<evidence type="ECO:0000256" key="15">
    <source>
        <dbReference type="ARBA" id="ARBA00074113"/>
    </source>
</evidence>
<keyword evidence="6" id="KW-0336">GPI-anchor</keyword>
<evidence type="ECO:0000256" key="9">
    <source>
        <dbReference type="ARBA" id="ARBA00022801"/>
    </source>
</evidence>
<comment type="cofactor">
    <cofactor evidence="18">
        <name>Zn(2+)</name>
        <dbReference type="ChEBI" id="CHEBI:29105"/>
    </cofactor>
    <text evidence="18">Binds 1 zinc ion per subunit.</text>
</comment>
<reference evidence="24 25" key="1">
    <citation type="submission" date="2024-03" db="EMBL/GenBank/DDBJ databases">
        <title>Adaptation during the transition from Ophiocordyceps entomopathogen to insect associate is accompanied by gene loss and intensified selection.</title>
        <authorList>
            <person name="Ward C.M."/>
            <person name="Onetto C.A."/>
            <person name="Borneman A.R."/>
        </authorList>
    </citation>
    <scope>NUCLEOTIDE SEQUENCE [LARGE SCALE GENOMIC DNA]</scope>
    <source>
        <strain evidence="24">AWRI1</strain>
        <tissue evidence="24">Single Adult Female</tissue>
    </source>
</reference>
<feature type="transmembrane region" description="Helical" evidence="20">
    <location>
        <begin position="929"/>
        <end position="947"/>
    </location>
</feature>
<dbReference type="GO" id="GO:0008270">
    <property type="term" value="F:zinc ion binding"/>
    <property type="evidence" value="ECO:0007669"/>
    <property type="project" value="InterPro"/>
</dbReference>
<dbReference type="InterPro" id="IPR034016">
    <property type="entry name" value="M1_APN-typ"/>
</dbReference>
<evidence type="ECO:0000256" key="10">
    <source>
        <dbReference type="ARBA" id="ARBA00022833"/>
    </source>
</evidence>
<dbReference type="Gene3D" id="2.60.40.1730">
    <property type="entry name" value="tricorn interacting facor f3 domain"/>
    <property type="match status" value="1"/>
</dbReference>
<feature type="domain" description="Peptidase M1 membrane alanine aminopeptidase" evidence="21">
    <location>
        <begin position="235"/>
        <end position="452"/>
    </location>
</feature>
<dbReference type="Gene3D" id="1.25.50.20">
    <property type="match status" value="1"/>
</dbReference>
<evidence type="ECO:0000256" key="6">
    <source>
        <dbReference type="ARBA" id="ARBA00022622"/>
    </source>
</evidence>
<evidence type="ECO:0000313" key="24">
    <source>
        <dbReference type="EMBL" id="KAK7601430.1"/>
    </source>
</evidence>
<proteinExistence type="inferred from homology"/>
<evidence type="ECO:0000259" key="21">
    <source>
        <dbReference type="Pfam" id="PF01433"/>
    </source>
</evidence>
<evidence type="ECO:0000256" key="4">
    <source>
        <dbReference type="ARBA" id="ARBA00022438"/>
    </source>
</evidence>
<dbReference type="InterPro" id="IPR027268">
    <property type="entry name" value="Peptidase_M4/M1_CTD_sf"/>
</dbReference>
<dbReference type="GO" id="GO:0070006">
    <property type="term" value="F:metalloaminopeptidase activity"/>
    <property type="evidence" value="ECO:0007669"/>
    <property type="project" value="TreeGrafter"/>
</dbReference>
<dbReference type="EMBL" id="JBBCAQ010000010">
    <property type="protein sequence ID" value="KAK7601430.1"/>
    <property type="molecule type" value="Genomic_DNA"/>
</dbReference>
<dbReference type="Gene3D" id="2.60.40.1910">
    <property type="match status" value="1"/>
</dbReference>
<dbReference type="InterPro" id="IPR050344">
    <property type="entry name" value="Peptidase_M1_aminopeptidases"/>
</dbReference>
<evidence type="ECO:0000256" key="14">
    <source>
        <dbReference type="ARBA" id="ARBA00066316"/>
    </source>
</evidence>
<dbReference type="GO" id="GO:0005737">
    <property type="term" value="C:cytoplasm"/>
    <property type="evidence" value="ECO:0007669"/>
    <property type="project" value="UniProtKB-SubCell"/>
</dbReference>
<dbReference type="PROSITE" id="PS50216">
    <property type="entry name" value="DHHC"/>
    <property type="match status" value="1"/>
</dbReference>
<keyword evidence="20" id="KW-0472">Membrane</keyword>
<comment type="subcellular location">
    <subcellularLocation>
        <location evidence="2">Cell membrane</location>
        <topology evidence="2">Lipid-anchor</topology>
        <topology evidence="2">GPI-anchor</topology>
    </subcellularLocation>
    <subcellularLocation>
        <location evidence="1">Cytoplasm</location>
    </subcellularLocation>
</comment>
<dbReference type="GO" id="GO:0043171">
    <property type="term" value="P:peptide catabolic process"/>
    <property type="evidence" value="ECO:0007669"/>
    <property type="project" value="TreeGrafter"/>
</dbReference>
<keyword evidence="8 18" id="KW-0479">Metal-binding</keyword>
<dbReference type="FunFam" id="2.60.40.1730:FF:000002">
    <property type="entry name" value="Aminopeptidase"/>
    <property type="match status" value="1"/>
</dbReference>